<protein>
    <submittedName>
        <fullName evidence="9">ABC transporter permease</fullName>
    </submittedName>
</protein>
<comment type="subcellular location">
    <subcellularLocation>
        <location evidence="1 7">Cell membrane</location>
        <topology evidence="1 7">Multi-pass membrane protein</topology>
    </subcellularLocation>
</comment>
<dbReference type="PANTHER" id="PTHR30193">
    <property type="entry name" value="ABC TRANSPORTER PERMEASE PROTEIN"/>
    <property type="match status" value="1"/>
</dbReference>
<feature type="transmembrane region" description="Helical" evidence="7">
    <location>
        <begin position="258"/>
        <end position="280"/>
    </location>
</feature>
<comment type="similarity">
    <text evidence="7">Belongs to the binding-protein-dependent transport system permease family.</text>
</comment>
<feature type="transmembrane region" description="Helical" evidence="7">
    <location>
        <begin position="65"/>
        <end position="91"/>
    </location>
</feature>
<keyword evidence="4 7" id="KW-0812">Transmembrane</keyword>
<feature type="transmembrane region" description="Helical" evidence="7">
    <location>
        <begin position="163"/>
        <end position="181"/>
    </location>
</feature>
<feature type="transmembrane region" description="Helical" evidence="7">
    <location>
        <begin position="202"/>
        <end position="221"/>
    </location>
</feature>
<keyword evidence="2 7" id="KW-0813">Transport</keyword>
<evidence type="ECO:0000256" key="4">
    <source>
        <dbReference type="ARBA" id="ARBA00022692"/>
    </source>
</evidence>
<dbReference type="Gene3D" id="1.10.3720.10">
    <property type="entry name" value="MetI-like"/>
    <property type="match status" value="1"/>
</dbReference>
<dbReference type="PANTHER" id="PTHR30193:SF37">
    <property type="entry name" value="INNER MEMBRANE ABC TRANSPORTER PERMEASE PROTEIN YCJO"/>
    <property type="match status" value="1"/>
</dbReference>
<evidence type="ECO:0000313" key="9">
    <source>
        <dbReference type="EMBL" id="ANY70324.1"/>
    </source>
</evidence>
<dbReference type="EMBL" id="CP016808">
    <property type="protein sequence ID" value="ANY70324.1"/>
    <property type="molecule type" value="Genomic_DNA"/>
</dbReference>
<dbReference type="InterPro" id="IPR035906">
    <property type="entry name" value="MetI-like_sf"/>
</dbReference>
<evidence type="ECO:0000256" key="2">
    <source>
        <dbReference type="ARBA" id="ARBA00022448"/>
    </source>
</evidence>
<keyword evidence="3" id="KW-1003">Cell membrane</keyword>
<evidence type="ECO:0000256" key="5">
    <source>
        <dbReference type="ARBA" id="ARBA00022989"/>
    </source>
</evidence>
<dbReference type="AlphaFoldDB" id="A0A1B2DRH7"/>
<dbReference type="Pfam" id="PF00528">
    <property type="entry name" value="BPD_transp_1"/>
    <property type="match status" value="1"/>
</dbReference>
<feature type="transmembrane region" description="Helical" evidence="7">
    <location>
        <begin position="103"/>
        <end position="124"/>
    </location>
</feature>
<dbReference type="InterPro" id="IPR000515">
    <property type="entry name" value="MetI-like"/>
</dbReference>
<keyword evidence="6 7" id="KW-0472">Membrane</keyword>
<dbReference type="CDD" id="cd06261">
    <property type="entry name" value="TM_PBP2"/>
    <property type="match status" value="1"/>
</dbReference>
<sequence>MRNKIYPFYFALGTVGVYFIFFVVPGLMGFYYSLTDWNSYSDTITFIGLDNFKTLFSSGENYVSYIINTLNFTASTVILKTAIGLLFALILNEGIKLKGFHRVMIFMPSIVPMLVVGLIFKSILNPATGLLNEALRWMGLDFMAQKWLVDANWAFKSIIGVDTWKGAGYIMIILLAGLQSISRSYYEAAEIDGANSWHKFKYVTLPLLMPALVVTTVLNLLHGLKVFEAVYVLTNGGPGYATDVLYTAIFKEFSMGRYGVGTALSSLLFLFMTIVGYFVIRLMAREEGRDQ</sequence>
<dbReference type="InterPro" id="IPR051393">
    <property type="entry name" value="ABC_transporter_permease"/>
</dbReference>
<accession>A0A1B2DRH7</accession>
<dbReference type="GO" id="GO:0055085">
    <property type="term" value="P:transmembrane transport"/>
    <property type="evidence" value="ECO:0007669"/>
    <property type="project" value="InterPro"/>
</dbReference>
<dbReference type="GO" id="GO:0005886">
    <property type="term" value="C:plasma membrane"/>
    <property type="evidence" value="ECO:0007669"/>
    <property type="project" value="UniProtKB-SubCell"/>
</dbReference>
<evidence type="ECO:0000256" key="3">
    <source>
        <dbReference type="ARBA" id="ARBA00022475"/>
    </source>
</evidence>
<reference evidence="9" key="1">
    <citation type="submission" date="2016-08" db="EMBL/GenBank/DDBJ databases">
        <title>Complete Genome Seqeunce of Paenibacillus sp. BIHB 4019 from tea rhizoplane.</title>
        <authorList>
            <person name="Thakur R."/>
            <person name="Swarnkar M.K."/>
            <person name="Gulati A."/>
        </authorList>
    </citation>
    <scope>NUCLEOTIDE SEQUENCE [LARGE SCALE GENOMIC DNA]</scope>
    <source>
        <strain evidence="9">BIHB4019</strain>
    </source>
</reference>
<proteinExistence type="inferred from homology"/>
<evidence type="ECO:0000256" key="7">
    <source>
        <dbReference type="RuleBase" id="RU363032"/>
    </source>
</evidence>
<organism evidence="9">
    <name type="scientific">Paenibacillus sp. BIHB 4019</name>
    <dbReference type="NCBI Taxonomy" id="1870819"/>
    <lineage>
        <taxon>Bacteria</taxon>
        <taxon>Bacillati</taxon>
        <taxon>Bacillota</taxon>
        <taxon>Bacilli</taxon>
        <taxon>Bacillales</taxon>
        <taxon>Paenibacillaceae</taxon>
        <taxon>Paenibacillus</taxon>
    </lineage>
</organism>
<name>A0A1B2DRH7_9BACL</name>
<dbReference type="PROSITE" id="PS50928">
    <property type="entry name" value="ABC_TM1"/>
    <property type="match status" value="1"/>
</dbReference>
<feature type="transmembrane region" description="Helical" evidence="7">
    <location>
        <begin position="7"/>
        <end position="32"/>
    </location>
</feature>
<evidence type="ECO:0000256" key="6">
    <source>
        <dbReference type="ARBA" id="ARBA00023136"/>
    </source>
</evidence>
<evidence type="ECO:0000256" key="1">
    <source>
        <dbReference type="ARBA" id="ARBA00004651"/>
    </source>
</evidence>
<feature type="domain" description="ABC transmembrane type-1" evidence="8">
    <location>
        <begin position="66"/>
        <end position="279"/>
    </location>
</feature>
<keyword evidence="5 7" id="KW-1133">Transmembrane helix</keyword>
<evidence type="ECO:0000259" key="8">
    <source>
        <dbReference type="PROSITE" id="PS50928"/>
    </source>
</evidence>
<dbReference type="RefSeq" id="WP_099521248.1">
    <property type="nucleotide sequence ID" value="NZ_CP016808.1"/>
</dbReference>
<dbReference type="SUPFAM" id="SSF161098">
    <property type="entry name" value="MetI-like"/>
    <property type="match status" value="1"/>
</dbReference>
<gene>
    <name evidence="9" type="ORF">BBD42_30375</name>
</gene>